<organism evidence="2 3">
    <name type="scientific">Dreissena polymorpha</name>
    <name type="common">Zebra mussel</name>
    <name type="synonym">Mytilus polymorpha</name>
    <dbReference type="NCBI Taxonomy" id="45954"/>
    <lineage>
        <taxon>Eukaryota</taxon>
        <taxon>Metazoa</taxon>
        <taxon>Spiralia</taxon>
        <taxon>Lophotrochozoa</taxon>
        <taxon>Mollusca</taxon>
        <taxon>Bivalvia</taxon>
        <taxon>Autobranchia</taxon>
        <taxon>Heteroconchia</taxon>
        <taxon>Euheterodonta</taxon>
        <taxon>Imparidentia</taxon>
        <taxon>Neoheterodontei</taxon>
        <taxon>Myida</taxon>
        <taxon>Dreissenoidea</taxon>
        <taxon>Dreissenidae</taxon>
        <taxon>Dreissena</taxon>
    </lineage>
</organism>
<feature type="compositionally biased region" description="Polar residues" evidence="1">
    <location>
        <begin position="22"/>
        <end position="43"/>
    </location>
</feature>
<reference evidence="2" key="2">
    <citation type="submission" date="2020-11" db="EMBL/GenBank/DDBJ databases">
        <authorList>
            <person name="McCartney M.A."/>
            <person name="Auch B."/>
            <person name="Kono T."/>
            <person name="Mallez S."/>
            <person name="Becker A."/>
            <person name="Gohl D.M."/>
            <person name="Silverstein K.A.T."/>
            <person name="Koren S."/>
            <person name="Bechman K.B."/>
            <person name="Herman A."/>
            <person name="Abrahante J.E."/>
            <person name="Garbe J."/>
        </authorList>
    </citation>
    <scope>NUCLEOTIDE SEQUENCE</scope>
    <source>
        <strain evidence="2">Duluth1</strain>
        <tissue evidence="2">Whole animal</tissue>
    </source>
</reference>
<dbReference type="Proteomes" id="UP000828390">
    <property type="component" value="Unassembled WGS sequence"/>
</dbReference>
<dbReference type="AlphaFoldDB" id="A0A9D4LGW3"/>
<dbReference type="EMBL" id="JAIWYP010000003">
    <property type="protein sequence ID" value="KAH3857736.1"/>
    <property type="molecule type" value="Genomic_DNA"/>
</dbReference>
<evidence type="ECO:0000313" key="2">
    <source>
        <dbReference type="EMBL" id="KAH3857736.1"/>
    </source>
</evidence>
<feature type="compositionally biased region" description="Polar residues" evidence="1">
    <location>
        <begin position="1"/>
        <end position="10"/>
    </location>
</feature>
<evidence type="ECO:0000313" key="3">
    <source>
        <dbReference type="Proteomes" id="UP000828390"/>
    </source>
</evidence>
<protein>
    <submittedName>
        <fullName evidence="2">Uncharacterized protein</fullName>
    </submittedName>
</protein>
<feature type="region of interest" description="Disordered" evidence="1">
    <location>
        <begin position="1"/>
        <end position="65"/>
    </location>
</feature>
<sequence>MATVGNNCQPTEPAYAVGGDTDYTSGNVGNIRNRQYAGNSNFAPQDDEKDQAPITFTAPNSKGGLKSINEHKNMDETNCGVENTSFTESQGVVIGLGARQGIVQSGYTATTNYGAEYQDSFQTPPPRRIPQLHRLEK</sequence>
<gene>
    <name evidence="2" type="ORF">DPMN_100349</name>
</gene>
<evidence type="ECO:0000256" key="1">
    <source>
        <dbReference type="SAM" id="MobiDB-lite"/>
    </source>
</evidence>
<accession>A0A9D4LGW3</accession>
<reference evidence="2" key="1">
    <citation type="journal article" date="2019" name="bioRxiv">
        <title>The Genome of the Zebra Mussel, Dreissena polymorpha: A Resource for Invasive Species Research.</title>
        <authorList>
            <person name="McCartney M.A."/>
            <person name="Auch B."/>
            <person name="Kono T."/>
            <person name="Mallez S."/>
            <person name="Zhang Y."/>
            <person name="Obille A."/>
            <person name="Becker A."/>
            <person name="Abrahante J.E."/>
            <person name="Garbe J."/>
            <person name="Badalamenti J.P."/>
            <person name="Herman A."/>
            <person name="Mangelson H."/>
            <person name="Liachko I."/>
            <person name="Sullivan S."/>
            <person name="Sone E.D."/>
            <person name="Koren S."/>
            <person name="Silverstein K.A.T."/>
            <person name="Beckman K.B."/>
            <person name="Gohl D.M."/>
        </authorList>
    </citation>
    <scope>NUCLEOTIDE SEQUENCE</scope>
    <source>
        <strain evidence="2">Duluth1</strain>
        <tissue evidence="2">Whole animal</tissue>
    </source>
</reference>
<proteinExistence type="predicted"/>
<comment type="caution">
    <text evidence="2">The sequence shown here is derived from an EMBL/GenBank/DDBJ whole genome shotgun (WGS) entry which is preliminary data.</text>
</comment>
<name>A0A9D4LGW3_DREPO</name>
<keyword evidence="3" id="KW-1185">Reference proteome</keyword>
<feature type="region of interest" description="Disordered" evidence="1">
    <location>
        <begin position="115"/>
        <end position="137"/>
    </location>
</feature>